<name>K1LWJ9_9LACT</name>
<evidence type="ECO:0000313" key="2">
    <source>
        <dbReference type="Proteomes" id="UP000004465"/>
    </source>
</evidence>
<dbReference type="HOGENOM" id="CLU_162077_0_0_9"/>
<dbReference type="OrthoDB" id="1955612at2"/>
<organism evidence="1 2">
    <name type="scientific">Facklamia hominis CCUG 36813</name>
    <dbReference type="NCBI Taxonomy" id="883111"/>
    <lineage>
        <taxon>Bacteria</taxon>
        <taxon>Bacillati</taxon>
        <taxon>Bacillota</taxon>
        <taxon>Bacilli</taxon>
        <taxon>Lactobacillales</taxon>
        <taxon>Aerococcaceae</taxon>
        <taxon>Facklamia</taxon>
    </lineage>
</organism>
<proteinExistence type="predicted"/>
<protein>
    <submittedName>
        <fullName evidence="1">Uncharacterized protein</fullName>
    </submittedName>
</protein>
<accession>K1LWJ9</accession>
<keyword evidence="2" id="KW-1185">Reference proteome</keyword>
<dbReference type="Proteomes" id="UP000004465">
    <property type="component" value="Unassembled WGS sequence"/>
</dbReference>
<gene>
    <name evidence="1" type="ORF">HMPREF9706_00658</name>
</gene>
<dbReference type="STRING" id="883111.HMPREF9706_00658"/>
<sequence>MKLNFTSKEILHNLPYTALTVTVDKTTTGTVDEKGRKILPAGTVVFGDGASVFKDRTKKVKKSTGEEADGIILHDVDVTDGDKEVAMVYQGTVRSDRVIDYADTIDKALPQIKFIKGI</sequence>
<evidence type="ECO:0000313" key="1">
    <source>
        <dbReference type="EMBL" id="EKB54468.1"/>
    </source>
</evidence>
<dbReference type="EMBL" id="AGZD01000007">
    <property type="protein sequence ID" value="EKB54468.1"/>
    <property type="molecule type" value="Genomic_DNA"/>
</dbReference>
<reference evidence="1 2" key="1">
    <citation type="submission" date="2012-07" db="EMBL/GenBank/DDBJ databases">
        <title>The Genome Sequence of Facklamia hominis CCUG 36813.</title>
        <authorList>
            <consortium name="The Broad Institute Genome Sequencing Platform"/>
            <person name="Earl A."/>
            <person name="Ward D."/>
            <person name="Feldgarden M."/>
            <person name="Gevers D."/>
            <person name="Huys G."/>
            <person name="Walker B."/>
            <person name="Young S.K."/>
            <person name="Zeng Q."/>
            <person name="Gargeya S."/>
            <person name="Fitzgerald M."/>
            <person name="Haas B."/>
            <person name="Abouelleil A."/>
            <person name="Alvarado L."/>
            <person name="Arachchi H.M."/>
            <person name="Berlin A.M."/>
            <person name="Chapman S.B."/>
            <person name="Goldberg J."/>
            <person name="Griggs A."/>
            <person name="Gujja S."/>
            <person name="Hansen M."/>
            <person name="Howarth C."/>
            <person name="Imamovic A."/>
            <person name="Larimer J."/>
            <person name="McCowen C."/>
            <person name="Montmayeur A."/>
            <person name="Murphy C."/>
            <person name="Neiman D."/>
            <person name="Pearson M."/>
            <person name="Priest M."/>
            <person name="Roberts A."/>
            <person name="Saif S."/>
            <person name="Shea T."/>
            <person name="Sisk P."/>
            <person name="Sykes S."/>
            <person name="Wortman J."/>
            <person name="Nusbaum C."/>
            <person name="Birren B."/>
        </authorList>
    </citation>
    <scope>NUCLEOTIDE SEQUENCE [LARGE SCALE GENOMIC DNA]</scope>
    <source>
        <strain evidence="1 2">CCUG 36813</strain>
    </source>
</reference>
<dbReference type="AlphaFoldDB" id="K1LWJ9"/>
<dbReference type="PATRIC" id="fig|883111.3.peg.662"/>
<comment type="caution">
    <text evidence="1">The sequence shown here is derived from an EMBL/GenBank/DDBJ whole genome shotgun (WGS) entry which is preliminary data.</text>
</comment>
<dbReference type="RefSeq" id="WP_006907977.1">
    <property type="nucleotide sequence ID" value="NZ_JH932292.1"/>
</dbReference>